<protein>
    <submittedName>
        <fullName evidence="3">Uncharacterized protein</fullName>
    </submittedName>
</protein>
<feature type="non-terminal residue" evidence="3">
    <location>
        <position position="143"/>
    </location>
</feature>
<sequence>MRLNNKVAIITGAASGFGEGIARRFAKEGASVVVADINFSNAKKVSSEINAQGGKSEALKVDVSDSLQTKNMIENSIKFFGKLDILIQNAAIGMSPTPLVETSEEEFDTLFKVNVKSVYLGALHSVPVFRKQGNGGVIINTIS</sequence>
<dbReference type="SUPFAM" id="SSF51735">
    <property type="entry name" value="NAD(P)-binding Rossmann-fold domains"/>
    <property type="match status" value="1"/>
</dbReference>
<proteinExistence type="inferred from homology"/>
<dbReference type="InterPro" id="IPR002347">
    <property type="entry name" value="SDR_fam"/>
</dbReference>
<keyword evidence="2" id="KW-0560">Oxidoreductase</keyword>
<organism evidence="3">
    <name type="scientific">marine metagenome</name>
    <dbReference type="NCBI Taxonomy" id="408172"/>
    <lineage>
        <taxon>unclassified sequences</taxon>
        <taxon>metagenomes</taxon>
        <taxon>ecological metagenomes</taxon>
    </lineage>
</organism>
<dbReference type="EMBL" id="UINC01173629">
    <property type="protein sequence ID" value="SVD79330.1"/>
    <property type="molecule type" value="Genomic_DNA"/>
</dbReference>
<reference evidence="3" key="1">
    <citation type="submission" date="2018-05" db="EMBL/GenBank/DDBJ databases">
        <authorList>
            <person name="Lanie J.A."/>
            <person name="Ng W.-L."/>
            <person name="Kazmierczak K.M."/>
            <person name="Andrzejewski T.M."/>
            <person name="Davidsen T.M."/>
            <person name="Wayne K.J."/>
            <person name="Tettelin H."/>
            <person name="Glass J.I."/>
            <person name="Rusch D."/>
            <person name="Podicherti R."/>
            <person name="Tsui H.-C.T."/>
            <person name="Winkler M.E."/>
        </authorList>
    </citation>
    <scope>NUCLEOTIDE SEQUENCE</scope>
</reference>
<evidence type="ECO:0000256" key="1">
    <source>
        <dbReference type="ARBA" id="ARBA00006484"/>
    </source>
</evidence>
<gene>
    <name evidence="3" type="ORF">METZ01_LOCUS432184</name>
</gene>
<dbReference type="PANTHER" id="PTHR43669">
    <property type="entry name" value="5-KETO-D-GLUCONATE 5-REDUCTASE"/>
    <property type="match status" value="1"/>
</dbReference>
<dbReference type="AlphaFoldDB" id="A0A382Y890"/>
<dbReference type="PANTHER" id="PTHR43669:SF14">
    <property type="entry name" value="OXIDOREDUCTASE"/>
    <property type="match status" value="1"/>
</dbReference>
<dbReference type="Pfam" id="PF00106">
    <property type="entry name" value="adh_short"/>
    <property type="match status" value="1"/>
</dbReference>
<dbReference type="GO" id="GO:0016491">
    <property type="term" value="F:oxidoreductase activity"/>
    <property type="evidence" value="ECO:0007669"/>
    <property type="project" value="UniProtKB-KW"/>
</dbReference>
<accession>A0A382Y890</accession>
<dbReference type="PRINTS" id="PR00081">
    <property type="entry name" value="GDHRDH"/>
</dbReference>
<dbReference type="Gene3D" id="3.40.50.720">
    <property type="entry name" value="NAD(P)-binding Rossmann-like Domain"/>
    <property type="match status" value="1"/>
</dbReference>
<evidence type="ECO:0000256" key="2">
    <source>
        <dbReference type="ARBA" id="ARBA00023002"/>
    </source>
</evidence>
<dbReference type="InterPro" id="IPR036291">
    <property type="entry name" value="NAD(P)-bd_dom_sf"/>
</dbReference>
<comment type="similarity">
    <text evidence="1">Belongs to the short-chain dehydrogenases/reductases (SDR) family.</text>
</comment>
<evidence type="ECO:0000313" key="3">
    <source>
        <dbReference type="EMBL" id="SVD79330.1"/>
    </source>
</evidence>
<name>A0A382Y890_9ZZZZ</name>